<dbReference type="Gene3D" id="3.40.50.150">
    <property type="entry name" value="Vaccinia Virus protein VP39"/>
    <property type="match status" value="1"/>
</dbReference>
<dbReference type="GO" id="GO:0008168">
    <property type="term" value="F:methyltransferase activity"/>
    <property type="evidence" value="ECO:0007669"/>
    <property type="project" value="UniProtKB-KW"/>
</dbReference>
<reference evidence="3 4" key="1">
    <citation type="submission" date="2020-07" db="EMBL/GenBank/DDBJ databases">
        <title>Genome of Haloechinothrix sp.</title>
        <authorList>
            <person name="Tang S.-K."/>
            <person name="Yang L."/>
            <person name="Zhu W.-Y."/>
        </authorList>
    </citation>
    <scope>NUCLEOTIDE SEQUENCE [LARGE SCALE GENOMIC DNA]</scope>
    <source>
        <strain evidence="3 4">YIM 98757</strain>
    </source>
</reference>
<dbReference type="GO" id="GO:0032259">
    <property type="term" value="P:methylation"/>
    <property type="evidence" value="ECO:0007669"/>
    <property type="project" value="UniProtKB-KW"/>
</dbReference>
<keyword evidence="4" id="KW-1185">Reference proteome</keyword>
<evidence type="ECO:0000259" key="2">
    <source>
        <dbReference type="Pfam" id="PF13649"/>
    </source>
</evidence>
<organism evidence="3 4">
    <name type="scientific">Haloechinothrix aidingensis</name>
    <dbReference type="NCBI Taxonomy" id="2752311"/>
    <lineage>
        <taxon>Bacteria</taxon>
        <taxon>Bacillati</taxon>
        <taxon>Actinomycetota</taxon>
        <taxon>Actinomycetes</taxon>
        <taxon>Pseudonocardiales</taxon>
        <taxon>Pseudonocardiaceae</taxon>
        <taxon>Haloechinothrix</taxon>
    </lineage>
</organism>
<feature type="region of interest" description="Disordered" evidence="1">
    <location>
        <begin position="1"/>
        <end position="45"/>
    </location>
</feature>
<evidence type="ECO:0000256" key="1">
    <source>
        <dbReference type="SAM" id="MobiDB-lite"/>
    </source>
</evidence>
<dbReference type="CDD" id="cd02440">
    <property type="entry name" value="AdoMet_MTases"/>
    <property type="match status" value="1"/>
</dbReference>
<dbReference type="AlphaFoldDB" id="A0A838A7G7"/>
<keyword evidence="3" id="KW-0489">Methyltransferase</keyword>
<dbReference type="Pfam" id="PF13649">
    <property type="entry name" value="Methyltransf_25"/>
    <property type="match status" value="1"/>
</dbReference>
<evidence type="ECO:0000313" key="4">
    <source>
        <dbReference type="Proteomes" id="UP000582974"/>
    </source>
</evidence>
<keyword evidence="3" id="KW-0808">Transferase</keyword>
<protein>
    <submittedName>
        <fullName evidence="3">Class I SAM-dependent methyltransferase</fullName>
    </submittedName>
</protein>
<dbReference type="RefSeq" id="WP_180891913.1">
    <property type="nucleotide sequence ID" value="NZ_JACCKD010000002.1"/>
</dbReference>
<evidence type="ECO:0000313" key="3">
    <source>
        <dbReference type="EMBL" id="MBA0125065.1"/>
    </source>
</evidence>
<proteinExistence type="predicted"/>
<name>A0A838A7G7_9PSEU</name>
<dbReference type="EMBL" id="JACCKD010000002">
    <property type="protein sequence ID" value="MBA0125065.1"/>
    <property type="molecule type" value="Genomic_DNA"/>
</dbReference>
<dbReference type="SUPFAM" id="SSF53335">
    <property type="entry name" value="S-adenosyl-L-methionine-dependent methyltransferases"/>
    <property type="match status" value="1"/>
</dbReference>
<sequence>MEMAGSRENARESASTTCSQARPVEAARPGEVASPVESGHESLPAGVLGKTRDRLRANDATWLAYHLLHRATARAGRFFDARARARERAKDLPGVNTRDYNRRLWTDYDWSRSGEEWTPSAEWRQSLVDDVLVPALPQDADALEIGPGAGRWSGELQPRVRSLVLADISPAAIDLCRERFAACDNVSFAVNDGQHLPAVPRESVDFVWAFDVFLHIAPLDQRAYVSELARVMRPGAVGVIHHPGDGGSAEGWRSAMTGELFAELLHDNGLLPVRQFRSWGPGGRFELANPGDVITEFVKPRAM</sequence>
<comment type="caution">
    <text evidence="3">The sequence shown here is derived from an EMBL/GenBank/DDBJ whole genome shotgun (WGS) entry which is preliminary data.</text>
</comment>
<feature type="domain" description="Methyltransferase" evidence="2">
    <location>
        <begin position="143"/>
        <end position="235"/>
    </location>
</feature>
<dbReference type="InterPro" id="IPR041698">
    <property type="entry name" value="Methyltransf_25"/>
</dbReference>
<accession>A0A838A7G7</accession>
<gene>
    <name evidence="3" type="ORF">H0B56_05870</name>
</gene>
<dbReference type="Proteomes" id="UP000582974">
    <property type="component" value="Unassembled WGS sequence"/>
</dbReference>
<dbReference type="InterPro" id="IPR029063">
    <property type="entry name" value="SAM-dependent_MTases_sf"/>
</dbReference>